<evidence type="ECO:0000313" key="1">
    <source>
        <dbReference type="EMBL" id="KAK8210320.1"/>
    </source>
</evidence>
<accession>A0ACC3SED7</accession>
<name>A0ACC3SED7_9PEZI</name>
<protein>
    <submittedName>
        <fullName evidence="1">Uncharacterized protein</fullName>
    </submittedName>
</protein>
<dbReference type="EMBL" id="JAMKPW020000015">
    <property type="protein sequence ID" value="KAK8210320.1"/>
    <property type="molecule type" value="Genomic_DNA"/>
</dbReference>
<comment type="caution">
    <text evidence="1">The sequence shown here is derived from an EMBL/GenBank/DDBJ whole genome shotgun (WGS) entry which is preliminary data.</text>
</comment>
<keyword evidence="2" id="KW-1185">Reference proteome</keyword>
<gene>
    <name evidence="1" type="ORF">M8818_003488</name>
</gene>
<proteinExistence type="predicted"/>
<evidence type="ECO:0000313" key="2">
    <source>
        <dbReference type="Proteomes" id="UP001320706"/>
    </source>
</evidence>
<reference evidence="1" key="1">
    <citation type="submission" date="2024-02" db="EMBL/GenBank/DDBJ databases">
        <title>Metagenome Assembled Genome of Zalaria obscura JY119.</title>
        <authorList>
            <person name="Vighnesh L."/>
            <person name="Jagadeeshwari U."/>
            <person name="Venkata Ramana C."/>
            <person name="Sasikala C."/>
        </authorList>
    </citation>
    <scope>NUCLEOTIDE SEQUENCE</scope>
    <source>
        <strain evidence="1">JY119</strain>
    </source>
</reference>
<dbReference type="Proteomes" id="UP001320706">
    <property type="component" value="Unassembled WGS sequence"/>
</dbReference>
<sequence length="419" mass="46560">MMNGLRGGMQVHAVPESERAYDSTGRKLPWAYEFADADISRRRELEEKGPFGRSTRRRGFSRSKTATPARKEDAVRLENMAVEDTIFNKFKEEQRTRETQQQKAPSTTIDASATTNQSQQTEKEPTEVIIYGYGTDQDWAAIDFYERISNGCIYEDYDRHPPHTKYDVSLSYGRATAQRSLSQAALRKRNTYRGGNHWIKVTFDSPEAADQACYRSPHPIHGHLVYAEPYRGTGPAEDISIPHTNAGAQLDNTALPRSFSTNTFSQVRTQEASPNGSSTTMSSATALGAPVPQPAGLPRSSTTPSLSSADPFSRTTALDRPQQSQQLQQRPMRIAGAKRAMLLPAEQAFMPAPSRYNNLLASLPLVGFLIGGKSDVIGSQVPRLEDGSFDWEKASLYWRFFAWLDSLLGTDFCGLNGED</sequence>
<organism evidence="1 2">
    <name type="scientific">Zalaria obscura</name>
    <dbReference type="NCBI Taxonomy" id="2024903"/>
    <lineage>
        <taxon>Eukaryota</taxon>
        <taxon>Fungi</taxon>
        <taxon>Dikarya</taxon>
        <taxon>Ascomycota</taxon>
        <taxon>Pezizomycotina</taxon>
        <taxon>Dothideomycetes</taxon>
        <taxon>Dothideomycetidae</taxon>
        <taxon>Dothideales</taxon>
        <taxon>Zalariaceae</taxon>
        <taxon>Zalaria</taxon>
    </lineage>
</organism>